<dbReference type="EMBL" id="LN614827">
    <property type="protein sequence ID" value="CEG58772.1"/>
    <property type="molecule type" value="Genomic_DNA"/>
</dbReference>
<keyword evidence="1" id="KW-1133">Transmembrane helix</keyword>
<dbReference type="CDD" id="cd01949">
    <property type="entry name" value="GGDEF"/>
    <property type="match status" value="1"/>
</dbReference>
<sequence>MPGHNKFFKSMNYEDLSDINIRQYFLIRLITYELLICCIFIDVLYMFGRLYYLVAVLSTAGIVVLLNLYLLIRSKNVFICGHVTLFITFITVLIANYLVRGIGPSFSAWFYVIPTLSLALVGFSGLLIYSSLSLLMIIGCRIFLIPAHYSLPATELVIIDWINHLVAFIIIVSTLDSLLRERNHYAQILRRKNYALQLEKDKYYYLACFDQLTNLPNRQHFKFNLERIITSLPASTYITLFFMDLDNFKSINDDFGHDAGDYVLLEAAKRLRTCFREKDFVARLGGDEFTALVVHSRDEDISKVIIKRIEHAFKQPFHFKNQIYHSSISIGLATYPDKAKTIDELMTLADQAMYQTKREKEDV</sequence>
<proteinExistence type="predicted"/>
<reference evidence="4" key="1">
    <citation type="submission" date="2014-09" db="EMBL/GenBank/DDBJ databases">
        <authorList>
            <person name="Gomez-Valero L."/>
        </authorList>
    </citation>
    <scope>NUCLEOTIDE SEQUENCE [LARGE SCALE GENOMIC DNA]</scope>
    <source>
        <strain evidence="4">ATCC700992</strain>
    </source>
</reference>
<keyword evidence="1" id="KW-0472">Membrane</keyword>
<evidence type="ECO:0000259" key="2">
    <source>
        <dbReference type="PROSITE" id="PS50887"/>
    </source>
</evidence>
<feature type="domain" description="GGDEF" evidence="2">
    <location>
        <begin position="236"/>
        <end position="363"/>
    </location>
</feature>
<dbReference type="NCBIfam" id="TIGR00254">
    <property type="entry name" value="GGDEF"/>
    <property type="match status" value="1"/>
</dbReference>
<dbReference type="PANTHER" id="PTHR46663:SF2">
    <property type="entry name" value="GGDEF DOMAIN-CONTAINING PROTEIN"/>
    <property type="match status" value="1"/>
</dbReference>
<dbReference type="InterPro" id="IPR000160">
    <property type="entry name" value="GGDEF_dom"/>
</dbReference>
<name>A0A098G9V9_9GAMM</name>
<dbReference type="AlphaFoldDB" id="A0A098G9V9"/>
<evidence type="ECO:0000313" key="3">
    <source>
        <dbReference type="EMBL" id="CEG58772.1"/>
    </source>
</evidence>
<dbReference type="SMART" id="SM00267">
    <property type="entry name" value="GGDEF"/>
    <property type="match status" value="1"/>
</dbReference>
<keyword evidence="1" id="KW-0812">Transmembrane</keyword>
<evidence type="ECO:0000256" key="1">
    <source>
        <dbReference type="SAM" id="Phobius"/>
    </source>
</evidence>
<dbReference type="SUPFAM" id="SSF55073">
    <property type="entry name" value="Nucleotide cyclase"/>
    <property type="match status" value="1"/>
</dbReference>
<feature type="transmembrane region" description="Helical" evidence="1">
    <location>
        <begin position="77"/>
        <end position="99"/>
    </location>
</feature>
<dbReference type="InterPro" id="IPR052163">
    <property type="entry name" value="DGC-Regulatory_Protein"/>
</dbReference>
<dbReference type="STRING" id="1212491.LFA_3440"/>
<dbReference type="PROSITE" id="PS50887">
    <property type="entry name" value="GGDEF"/>
    <property type="match status" value="1"/>
</dbReference>
<dbReference type="Pfam" id="PF00990">
    <property type="entry name" value="GGDEF"/>
    <property type="match status" value="1"/>
</dbReference>
<evidence type="ECO:0000313" key="4">
    <source>
        <dbReference type="Proteomes" id="UP000032430"/>
    </source>
</evidence>
<feature type="transmembrane region" description="Helical" evidence="1">
    <location>
        <begin position="25"/>
        <end position="45"/>
    </location>
</feature>
<dbReference type="InterPro" id="IPR029787">
    <property type="entry name" value="Nucleotide_cyclase"/>
</dbReference>
<protein>
    <recommendedName>
        <fullName evidence="2">GGDEF domain-containing protein</fullName>
    </recommendedName>
</protein>
<feature type="transmembrane region" description="Helical" evidence="1">
    <location>
        <begin position="51"/>
        <end position="70"/>
    </location>
</feature>
<accession>A0A098G9V9</accession>
<dbReference type="Gene3D" id="3.30.70.270">
    <property type="match status" value="1"/>
</dbReference>
<dbReference type="HOGENOM" id="CLU_735539_0_0_6"/>
<dbReference type="KEGG" id="lfa:LFA_3440"/>
<gene>
    <name evidence="3" type="ORF">LFA_3440</name>
</gene>
<keyword evidence="4" id="KW-1185">Reference proteome</keyword>
<dbReference type="InterPro" id="IPR043128">
    <property type="entry name" value="Rev_trsase/Diguanyl_cyclase"/>
</dbReference>
<dbReference type="PANTHER" id="PTHR46663">
    <property type="entry name" value="DIGUANYLATE CYCLASE DGCT-RELATED"/>
    <property type="match status" value="1"/>
</dbReference>
<dbReference type="Proteomes" id="UP000032430">
    <property type="component" value="Chromosome I"/>
</dbReference>
<organism evidence="3 4">
    <name type="scientific">Legionella fallonii LLAP-10</name>
    <dbReference type="NCBI Taxonomy" id="1212491"/>
    <lineage>
        <taxon>Bacteria</taxon>
        <taxon>Pseudomonadati</taxon>
        <taxon>Pseudomonadota</taxon>
        <taxon>Gammaproteobacteria</taxon>
        <taxon>Legionellales</taxon>
        <taxon>Legionellaceae</taxon>
        <taxon>Legionella</taxon>
    </lineage>
</organism>
<feature type="transmembrane region" description="Helical" evidence="1">
    <location>
        <begin position="111"/>
        <end position="144"/>
    </location>
</feature>